<evidence type="ECO:0000313" key="7">
    <source>
        <dbReference type="Proteomes" id="UP000008063"/>
    </source>
</evidence>
<dbReference type="STRING" id="936435.F8QDL0"/>
<dbReference type="OrthoDB" id="301415at2759"/>
<protein>
    <recommendedName>
        <fullName evidence="5">Alpha-type protein kinase domain-containing protein</fullName>
    </recommendedName>
</protein>
<dbReference type="Proteomes" id="UP000008063">
    <property type="component" value="Unassembled WGS sequence"/>
</dbReference>
<feature type="region of interest" description="Disordered" evidence="4">
    <location>
        <begin position="781"/>
        <end position="809"/>
    </location>
</feature>
<keyword evidence="2" id="KW-0808">Transferase</keyword>
<dbReference type="InParanoid" id="F8QDL0"/>
<evidence type="ECO:0000259" key="5">
    <source>
        <dbReference type="Pfam" id="PF02816"/>
    </source>
</evidence>
<proteinExistence type="predicted"/>
<dbReference type="InterPro" id="IPR004166">
    <property type="entry name" value="a-kinase_dom"/>
</dbReference>
<feature type="compositionally biased region" description="Polar residues" evidence="4">
    <location>
        <begin position="123"/>
        <end position="147"/>
    </location>
</feature>
<dbReference type="Pfam" id="PF02816">
    <property type="entry name" value="Alpha_kinase"/>
    <property type="match status" value="1"/>
</dbReference>
<dbReference type="EMBL" id="GL945491">
    <property type="protein sequence ID" value="EGN93681.1"/>
    <property type="molecule type" value="Genomic_DNA"/>
</dbReference>
<evidence type="ECO:0000256" key="1">
    <source>
        <dbReference type="ARBA" id="ARBA00022527"/>
    </source>
</evidence>
<keyword evidence="1" id="KW-0723">Serine/threonine-protein kinase</keyword>
<organism evidence="7">
    <name type="scientific">Serpula lacrymans var. lacrymans (strain S7.3)</name>
    <name type="common">Dry rot fungus</name>
    <dbReference type="NCBI Taxonomy" id="936435"/>
    <lineage>
        <taxon>Eukaryota</taxon>
        <taxon>Fungi</taxon>
        <taxon>Dikarya</taxon>
        <taxon>Basidiomycota</taxon>
        <taxon>Agaricomycotina</taxon>
        <taxon>Agaricomycetes</taxon>
        <taxon>Agaricomycetidae</taxon>
        <taxon>Boletales</taxon>
        <taxon>Coniophorineae</taxon>
        <taxon>Serpulaceae</taxon>
        <taxon>Serpula</taxon>
    </lineage>
</organism>
<feature type="region of interest" description="Disordered" evidence="4">
    <location>
        <begin position="346"/>
        <end position="399"/>
    </location>
</feature>
<dbReference type="AlphaFoldDB" id="F8QDL0"/>
<keyword evidence="3" id="KW-0418">Kinase</keyword>
<reference evidence="7" key="1">
    <citation type="journal article" date="2011" name="Science">
        <title>The plant cell wall-decomposing machinery underlies the functional diversity of forest fungi.</title>
        <authorList>
            <person name="Eastwood D.C."/>
            <person name="Floudas D."/>
            <person name="Binder M."/>
            <person name="Majcherczyk A."/>
            <person name="Schneider P."/>
            <person name="Aerts A."/>
            <person name="Asiegbu F.O."/>
            <person name="Baker S.E."/>
            <person name="Barry K."/>
            <person name="Bendiksby M."/>
            <person name="Blumentritt M."/>
            <person name="Coutinho P.M."/>
            <person name="Cullen D."/>
            <person name="de Vries R.P."/>
            <person name="Gathman A."/>
            <person name="Goodell B."/>
            <person name="Henrissat B."/>
            <person name="Ihrmark K."/>
            <person name="Kauserud H."/>
            <person name="Kohler A."/>
            <person name="LaButti K."/>
            <person name="Lapidus A."/>
            <person name="Lavin J.L."/>
            <person name="Lee Y.-H."/>
            <person name="Lindquist E."/>
            <person name="Lilly W."/>
            <person name="Lucas S."/>
            <person name="Morin E."/>
            <person name="Murat C."/>
            <person name="Oguiza J.A."/>
            <person name="Park J."/>
            <person name="Pisabarro A.G."/>
            <person name="Riley R."/>
            <person name="Rosling A."/>
            <person name="Salamov A."/>
            <person name="Schmidt O."/>
            <person name="Schmutz J."/>
            <person name="Skrede I."/>
            <person name="Stenlid J."/>
            <person name="Wiebenga A."/>
            <person name="Xie X."/>
            <person name="Kuees U."/>
            <person name="Hibbett D.S."/>
            <person name="Hoffmeister D."/>
            <person name="Hoegberg N."/>
            <person name="Martin F."/>
            <person name="Grigoriev I.V."/>
            <person name="Watkinson S.C."/>
        </authorList>
    </citation>
    <scope>NUCLEOTIDE SEQUENCE [LARGE SCALE GENOMIC DNA]</scope>
    <source>
        <strain evidence="7">strain S7.3</strain>
    </source>
</reference>
<feature type="domain" description="Alpha-type protein kinase" evidence="5">
    <location>
        <begin position="713"/>
        <end position="765"/>
    </location>
</feature>
<dbReference type="Gene3D" id="3.20.200.10">
    <property type="entry name" value="MHCK/EF2 kinase"/>
    <property type="match status" value="1"/>
</dbReference>
<keyword evidence="7" id="KW-1185">Reference proteome</keyword>
<feature type="compositionally biased region" description="Low complexity" evidence="4">
    <location>
        <begin position="100"/>
        <end position="121"/>
    </location>
</feature>
<dbReference type="GO" id="GO:0004674">
    <property type="term" value="F:protein serine/threonine kinase activity"/>
    <property type="evidence" value="ECO:0007669"/>
    <property type="project" value="UniProtKB-KW"/>
</dbReference>
<dbReference type="HOGENOM" id="CLU_018737_2_0_1"/>
<dbReference type="GO" id="GO:0005524">
    <property type="term" value="F:ATP binding"/>
    <property type="evidence" value="ECO:0007669"/>
    <property type="project" value="InterPro"/>
</dbReference>
<feature type="region of interest" description="Disordered" evidence="4">
    <location>
        <begin position="83"/>
        <end position="161"/>
    </location>
</feature>
<feature type="compositionally biased region" description="Polar residues" evidence="4">
    <location>
        <begin position="346"/>
        <end position="369"/>
    </location>
</feature>
<accession>F8QDL0</accession>
<gene>
    <name evidence="6" type="ORF">SERLA73DRAFT_78546</name>
</gene>
<feature type="region of interest" description="Disordered" evidence="4">
    <location>
        <begin position="420"/>
        <end position="456"/>
    </location>
</feature>
<name>F8QDL0_SERL3</name>
<sequence>MQELEELEVVTQFTEDIRALQASKCERQACGMTIEVASHYVLSHNSAKAGKYVCGSCYTHYTKKLNTSVRPSTRRGGPTKVLFSSLADNGTKQPTKRDVVSTLPSSLPSSAWSSSESEPLVGSINTLTGPVQPQATLNASSSDNSQAEMRAHTYGPPRPNVNVPKGWSTQYQENMLVNPQLSNAYVNPQLTHNDPRGRDAEQLFPGSLGYTVNHLYHKYDVSQFAKRSYAVSEEVLVEVIGMHEDAGKPKGMVMNICEGFTLDAMATVVQVSMKARQKLQPQFLEVCPGFDWQWDQMVVRKTIGNSWLDLGDYPSDRPYFYEQCLVDAKQRHLKEIENIASNNAATDTNFPLQAPNTGSAIPMQHQPSKPAQYLRKTHQIPTQWKGSSAAGKTQHKPPEAGSWQVVENIQDLEAANNFDERLGPTHLPAPKRQRKNTSSSPTNPQTPPSKRDRREFHSPDHMCMQKALVLGGSETTASSINMSLLSENINFYPVPNTFIDELLEDDNNQRFHLHPKNCIRGALDVSLKESMGFGSFKTTHAGWLTLFGSVNNGLGHNSPEEVAVKRLYHKIMVGKQGKSCFGTGAQFLMDEDKKEFAVGRYSATEELNKIEMEANILYWAQSLMSMTYAFIDSTLKSSLSSPSFNIPRVLFVRAGVAIAHTGLHKKGPAHSQTSIRAVYLLEEKINEHQDGEFIKYIHNSDAAPMLEKGKAVYISDFQGSRSLLSDPQIMTNPDKVGFNNDMFGEGNVQSAVLSFEHEHACNKYCRWFGLHVLVPQGDETNELEGNAEEGDAEEGDAEEGDELEGEAAV</sequence>
<evidence type="ECO:0000313" key="6">
    <source>
        <dbReference type="EMBL" id="EGN93681.1"/>
    </source>
</evidence>
<evidence type="ECO:0000256" key="4">
    <source>
        <dbReference type="SAM" id="MobiDB-lite"/>
    </source>
</evidence>
<dbReference type="SUPFAM" id="SSF56112">
    <property type="entry name" value="Protein kinase-like (PK-like)"/>
    <property type="match status" value="1"/>
</dbReference>
<evidence type="ECO:0000256" key="2">
    <source>
        <dbReference type="ARBA" id="ARBA00022679"/>
    </source>
</evidence>
<evidence type="ECO:0000256" key="3">
    <source>
        <dbReference type="ARBA" id="ARBA00022777"/>
    </source>
</evidence>
<dbReference type="InterPro" id="IPR011009">
    <property type="entry name" value="Kinase-like_dom_sf"/>
</dbReference>